<evidence type="ECO:0000313" key="4">
    <source>
        <dbReference type="Proteomes" id="UP001589609"/>
    </source>
</evidence>
<dbReference type="InterPro" id="IPR000326">
    <property type="entry name" value="PAP2/HPO"/>
</dbReference>
<name>A0ABV5WEJ2_9BACI</name>
<dbReference type="SUPFAM" id="SSF48317">
    <property type="entry name" value="Acid phosphatase/Vanadium-dependent haloperoxidase"/>
    <property type="match status" value="1"/>
</dbReference>
<evidence type="ECO:0000259" key="2">
    <source>
        <dbReference type="SMART" id="SM00014"/>
    </source>
</evidence>
<feature type="transmembrane region" description="Helical" evidence="1">
    <location>
        <begin position="159"/>
        <end position="180"/>
    </location>
</feature>
<protein>
    <submittedName>
        <fullName evidence="3">Phosphatase PAP2 family protein</fullName>
    </submittedName>
</protein>
<keyword evidence="1" id="KW-0812">Transmembrane</keyword>
<dbReference type="PANTHER" id="PTHR14969:SF13">
    <property type="entry name" value="AT30094P"/>
    <property type="match status" value="1"/>
</dbReference>
<feature type="transmembrane region" description="Helical" evidence="1">
    <location>
        <begin position="186"/>
        <end position="204"/>
    </location>
</feature>
<gene>
    <name evidence="3" type="ORF">ACFFMS_09060</name>
</gene>
<feature type="domain" description="Phosphatidic acid phosphatase type 2/haloperoxidase" evidence="2">
    <location>
        <begin position="90"/>
        <end position="201"/>
    </location>
</feature>
<dbReference type="RefSeq" id="WP_379948940.1">
    <property type="nucleotide sequence ID" value="NZ_JBHMAF010000038.1"/>
</dbReference>
<dbReference type="Pfam" id="PF01569">
    <property type="entry name" value="PAP2"/>
    <property type="match status" value="1"/>
</dbReference>
<dbReference type="CDD" id="cd03392">
    <property type="entry name" value="PAP2_like_2"/>
    <property type="match status" value="1"/>
</dbReference>
<dbReference type="PANTHER" id="PTHR14969">
    <property type="entry name" value="SPHINGOSINE-1-PHOSPHATE PHOSPHOHYDROLASE"/>
    <property type="match status" value="1"/>
</dbReference>
<keyword evidence="4" id="KW-1185">Reference proteome</keyword>
<comment type="caution">
    <text evidence="3">The sequence shown here is derived from an EMBL/GenBank/DDBJ whole genome shotgun (WGS) entry which is preliminary data.</text>
</comment>
<organism evidence="3 4">
    <name type="scientific">Ectobacillus funiculus</name>
    <dbReference type="NCBI Taxonomy" id="137993"/>
    <lineage>
        <taxon>Bacteria</taxon>
        <taxon>Bacillati</taxon>
        <taxon>Bacillota</taxon>
        <taxon>Bacilli</taxon>
        <taxon>Bacillales</taxon>
        <taxon>Bacillaceae</taxon>
        <taxon>Ectobacillus</taxon>
    </lineage>
</organism>
<proteinExistence type="predicted"/>
<evidence type="ECO:0000256" key="1">
    <source>
        <dbReference type="SAM" id="Phobius"/>
    </source>
</evidence>
<keyword evidence="1" id="KW-1133">Transmembrane helix</keyword>
<dbReference type="InterPro" id="IPR036938">
    <property type="entry name" value="PAP2/HPO_sf"/>
</dbReference>
<feature type="transmembrane region" description="Helical" evidence="1">
    <location>
        <begin position="89"/>
        <end position="110"/>
    </location>
</feature>
<dbReference type="Proteomes" id="UP001589609">
    <property type="component" value="Unassembled WGS sequence"/>
</dbReference>
<evidence type="ECO:0000313" key="3">
    <source>
        <dbReference type="EMBL" id="MFB9758648.1"/>
    </source>
</evidence>
<feature type="transmembrane region" description="Helical" evidence="1">
    <location>
        <begin position="6"/>
        <end position="28"/>
    </location>
</feature>
<accession>A0ABV5WEJ2</accession>
<feature type="transmembrane region" description="Helical" evidence="1">
    <location>
        <begin position="58"/>
        <end position="83"/>
    </location>
</feature>
<dbReference type="Gene3D" id="1.20.144.10">
    <property type="entry name" value="Phosphatidic acid phosphatase type 2/haloperoxidase"/>
    <property type="match status" value="2"/>
</dbReference>
<keyword evidence="1" id="KW-0472">Membrane</keyword>
<reference evidence="3 4" key="1">
    <citation type="submission" date="2024-09" db="EMBL/GenBank/DDBJ databases">
        <authorList>
            <person name="Sun Q."/>
            <person name="Mori K."/>
        </authorList>
    </citation>
    <scope>NUCLEOTIDE SEQUENCE [LARGE SCALE GENOMIC DNA]</scope>
    <source>
        <strain evidence="3 4">JCM 11201</strain>
    </source>
</reference>
<sequence length="222" mass="25307">MNLKLQLTTAFIISLLSLIGFSLMAILISKQRIISFDSTVIAFIQGLESPALTAIMKFFTFIGSTSSVAILAMIALFFLYVVLKHRSELILLLTAVLGSNLLFITLKLFFQRARPDLHRLIEVSGYSFPSGHATNACTLYGTLSFLLWRHIPTRWGRTILIIISIVMILAIGISRIYLGVHYPSDIIGGYFISTFWLTTLIWFYQRYKEKRYMRQHVNGNNE</sequence>
<dbReference type="SMART" id="SM00014">
    <property type="entry name" value="acidPPc"/>
    <property type="match status" value="1"/>
</dbReference>
<dbReference type="EMBL" id="JBHMAF010000038">
    <property type="protein sequence ID" value="MFB9758648.1"/>
    <property type="molecule type" value="Genomic_DNA"/>
</dbReference>